<name>A0A1X1YRR8_9MYCO</name>
<dbReference type="EMBL" id="LQPG01000007">
    <property type="protein sequence ID" value="ORW13798.1"/>
    <property type="molecule type" value="Genomic_DNA"/>
</dbReference>
<dbReference type="Proteomes" id="UP000193866">
    <property type="component" value="Unassembled WGS sequence"/>
</dbReference>
<organism evidence="2 3">
    <name type="scientific">Mycolicibacter longobardus</name>
    <dbReference type="NCBI Taxonomy" id="1108812"/>
    <lineage>
        <taxon>Bacteria</taxon>
        <taxon>Bacillati</taxon>
        <taxon>Actinomycetota</taxon>
        <taxon>Actinomycetes</taxon>
        <taxon>Mycobacteriales</taxon>
        <taxon>Mycobacteriaceae</taxon>
        <taxon>Mycolicibacter</taxon>
    </lineage>
</organism>
<keyword evidence="3" id="KW-1185">Reference proteome</keyword>
<dbReference type="InterPro" id="IPR029058">
    <property type="entry name" value="AB_hydrolase_fold"/>
</dbReference>
<evidence type="ECO:0000313" key="3">
    <source>
        <dbReference type="Proteomes" id="UP000193866"/>
    </source>
</evidence>
<dbReference type="PRINTS" id="PR00111">
    <property type="entry name" value="ABHYDROLASE"/>
</dbReference>
<dbReference type="OrthoDB" id="9770427at2"/>
<evidence type="ECO:0000259" key="1">
    <source>
        <dbReference type="Pfam" id="PF12697"/>
    </source>
</evidence>
<comment type="caution">
    <text evidence="2">The sequence shown here is derived from an EMBL/GenBank/DDBJ whole genome shotgun (WGS) entry which is preliminary data.</text>
</comment>
<dbReference type="SUPFAM" id="SSF53474">
    <property type="entry name" value="alpha/beta-Hydrolases"/>
    <property type="match status" value="1"/>
</dbReference>
<evidence type="ECO:0000313" key="2">
    <source>
        <dbReference type="EMBL" id="ORW13798.1"/>
    </source>
</evidence>
<sequence>MIGERRATYAGVGTRELYVDGAGPTLVLVHGFGHPAPCWRPILERCAAAGQAAIAVDLPGFGEADPPSPGPFLPQLVTFLRAVVTTHGAGTPVVLVANSLGASSAVRLLDTESDLPVCGLVALATATDQWTPLMKAGMIRRGRTLAGLAGLPLPRGILGRGANIVGARLLYGDYRLADAATVALLTDQLSSRQVRRDLAVLGGPLMFEVAVVATAHDISYPTVFVHGTRDKLVAVAASKHLHAANPASRLELLDGIGHCPHLDAPDRVTALALELAGAAGGIRTGTV</sequence>
<proteinExistence type="predicted"/>
<dbReference type="AlphaFoldDB" id="A0A1X1YRR8"/>
<dbReference type="RefSeq" id="WP_085263095.1">
    <property type="nucleotide sequence ID" value="NZ_JACKVG010000012.1"/>
</dbReference>
<gene>
    <name evidence="2" type="ORF">AWC16_03265</name>
</gene>
<feature type="domain" description="AB hydrolase-1" evidence="1">
    <location>
        <begin position="26"/>
        <end position="270"/>
    </location>
</feature>
<protein>
    <recommendedName>
        <fullName evidence="1">AB hydrolase-1 domain-containing protein</fullName>
    </recommendedName>
</protein>
<dbReference type="InterPro" id="IPR000073">
    <property type="entry name" value="AB_hydrolase_1"/>
</dbReference>
<reference evidence="2 3" key="1">
    <citation type="submission" date="2016-01" db="EMBL/GenBank/DDBJ databases">
        <title>The new phylogeny of the genus Mycobacterium.</title>
        <authorList>
            <person name="Tarcisio F."/>
            <person name="Conor M."/>
            <person name="Antonella G."/>
            <person name="Elisabetta G."/>
            <person name="Giulia F.S."/>
            <person name="Sara T."/>
            <person name="Anna F."/>
            <person name="Clotilde B."/>
            <person name="Roberto B."/>
            <person name="Veronica D.S."/>
            <person name="Fabio R."/>
            <person name="Monica P."/>
            <person name="Olivier J."/>
            <person name="Enrico T."/>
            <person name="Nicola S."/>
        </authorList>
    </citation>
    <scope>NUCLEOTIDE SEQUENCE [LARGE SCALE GENOMIC DNA]</scope>
    <source>
        <strain evidence="2 3">DSM 45394</strain>
    </source>
</reference>
<dbReference type="Pfam" id="PF12697">
    <property type="entry name" value="Abhydrolase_6"/>
    <property type="match status" value="1"/>
</dbReference>
<dbReference type="Gene3D" id="3.40.50.1820">
    <property type="entry name" value="alpha/beta hydrolase"/>
    <property type="match status" value="1"/>
</dbReference>
<dbReference type="STRING" id="1108812.AWC16_03265"/>
<dbReference type="PANTHER" id="PTHR43689:SF8">
    <property type="entry name" value="ALPHA_BETA-HYDROLASES SUPERFAMILY PROTEIN"/>
    <property type="match status" value="1"/>
</dbReference>
<dbReference type="PANTHER" id="PTHR43689">
    <property type="entry name" value="HYDROLASE"/>
    <property type="match status" value="1"/>
</dbReference>
<accession>A0A1X1YRR8</accession>
<dbReference type="GO" id="GO:0003824">
    <property type="term" value="F:catalytic activity"/>
    <property type="evidence" value="ECO:0007669"/>
    <property type="project" value="UniProtKB-ARBA"/>
</dbReference>